<sequence length="238" mass="25467">MAGINSDRTPSSSPSSPSLPPSAPPSSPPFLLSLFTSSSSSLITSFTAAIPSYFSSGCSFITSSSSSSSPNFPSYPAPSSPLHLSHSGPPSPPISLLALPSFPPLPPSSPPLLLFSCFRTFLPSSTSLSFVTFFSSLILSILSYQLLFLLHHFTTPFIASSSAHPHLSRGTDRLAVCLDPVSLCQSMKNHTESNLIGSYQERLGLETQRKFRSHATSRLRMNQQGVGVKPERAPSPRR</sequence>
<feature type="region of interest" description="Disordered" evidence="1">
    <location>
        <begin position="214"/>
        <end position="238"/>
    </location>
</feature>
<keyword evidence="2" id="KW-1133">Transmembrane helix</keyword>
<keyword evidence="3" id="KW-0067">ATP-binding</keyword>
<organism evidence="3 4">
    <name type="scientific">Clarias magur</name>
    <name type="common">Asian catfish</name>
    <name type="synonym">Macropteronotus magur</name>
    <dbReference type="NCBI Taxonomy" id="1594786"/>
    <lineage>
        <taxon>Eukaryota</taxon>
        <taxon>Metazoa</taxon>
        <taxon>Chordata</taxon>
        <taxon>Craniata</taxon>
        <taxon>Vertebrata</taxon>
        <taxon>Euteleostomi</taxon>
        <taxon>Actinopterygii</taxon>
        <taxon>Neopterygii</taxon>
        <taxon>Teleostei</taxon>
        <taxon>Ostariophysi</taxon>
        <taxon>Siluriformes</taxon>
        <taxon>Clariidae</taxon>
        <taxon>Clarias</taxon>
    </lineage>
</organism>
<keyword evidence="4" id="KW-1185">Reference proteome</keyword>
<keyword evidence="2" id="KW-0472">Membrane</keyword>
<protein>
    <submittedName>
        <fullName evidence="3">DNA helicase INO80</fullName>
    </submittedName>
</protein>
<evidence type="ECO:0000313" key="4">
    <source>
        <dbReference type="Proteomes" id="UP000727407"/>
    </source>
</evidence>
<keyword evidence="2" id="KW-0812">Transmembrane</keyword>
<evidence type="ECO:0000256" key="1">
    <source>
        <dbReference type="SAM" id="MobiDB-lite"/>
    </source>
</evidence>
<feature type="compositionally biased region" description="Basic and acidic residues" evidence="1">
    <location>
        <begin position="229"/>
        <end position="238"/>
    </location>
</feature>
<evidence type="ECO:0000313" key="3">
    <source>
        <dbReference type="EMBL" id="KAF5890984.1"/>
    </source>
</evidence>
<feature type="compositionally biased region" description="Pro residues" evidence="1">
    <location>
        <begin position="17"/>
        <end position="26"/>
    </location>
</feature>
<dbReference type="GO" id="GO:0004386">
    <property type="term" value="F:helicase activity"/>
    <property type="evidence" value="ECO:0007669"/>
    <property type="project" value="UniProtKB-KW"/>
</dbReference>
<accession>A0A8J4WS10</accession>
<keyword evidence="3" id="KW-0378">Hydrolase</keyword>
<evidence type="ECO:0000256" key="2">
    <source>
        <dbReference type="SAM" id="Phobius"/>
    </source>
</evidence>
<name>A0A8J4WS10_CLAMG</name>
<keyword evidence="3" id="KW-0547">Nucleotide-binding</keyword>
<proteinExistence type="predicted"/>
<feature type="region of interest" description="Disordered" evidence="1">
    <location>
        <begin position="1"/>
        <end position="26"/>
    </location>
</feature>
<dbReference type="AlphaFoldDB" id="A0A8J4WS10"/>
<keyword evidence="3" id="KW-0347">Helicase</keyword>
<dbReference type="Proteomes" id="UP000727407">
    <property type="component" value="Unassembled WGS sequence"/>
</dbReference>
<comment type="caution">
    <text evidence="3">The sequence shown here is derived from an EMBL/GenBank/DDBJ whole genome shotgun (WGS) entry which is preliminary data.</text>
</comment>
<gene>
    <name evidence="3" type="primary">ino80</name>
    <name evidence="3" type="ORF">DAT39_019308</name>
</gene>
<feature type="transmembrane region" description="Helical" evidence="2">
    <location>
        <begin position="128"/>
        <end position="150"/>
    </location>
</feature>
<reference evidence="3" key="1">
    <citation type="submission" date="2020-07" db="EMBL/GenBank/DDBJ databases">
        <title>Clarias magur genome sequencing, assembly and annotation.</title>
        <authorList>
            <person name="Kushwaha B."/>
            <person name="Kumar R."/>
            <person name="Das P."/>
            <person name="Joshi C.G."/>
            <person name="Kumar D."/>
            <person name="Nagpure N.S."/>
            <person name="Pandey M."/>
            <person name="Agarwal S."/>
            <person name="Srivastava S."/>
            <person name="Singh M."/>
            <person name="Sahoo L."/>
            <person name="Jayasankar P."/>
            <person name="Meher P.K."/>
            <person name="Koringa P.G."/>
            <person name="Iquebal M.A."/>
            <person name="Das S.P."/>
            <person name="Bit A."/>
            <person name="Patnaik S."/>
            <person name="Patel N."/>
            <person name="Shah T.M."/>
            <person name="Hinsu A."/>
            <person name="Jena J.K."/>
        </authorList>
    </citation>
    <scope>NUCLEOTIDE SEQUENCE</scope>
    <source>
        <strain evidence="3">CIFAMagur01</strain>
        <tissue evidence="3">Testis</tissue>
    </source>
</reference>
<dbReference type="EMBL" id="QNUK01000628">
    <property type="protein sequence ID" value="KAF5890984.1"/>
    <property type="molecule type" value="Genomic_DNA"/>
</dbReference>